<gene>
    <name evidence="3" type="ORF">KIPB_009886</name>
</gene>
<feature type="compositionally biased region" description="Basic and acidic residues" evidence="1">
    <location>
        <begin position="218"/>
        <end position="236"/>
    </location>
</feature>
<feature type="compositionally biased region" description="Acidic residues" evidence="1">
    <location>
        <begin position="187"/>
        <end position="202"/>
    </location>
</feature>
<keyword evidence="2" id="KW-0472">Membrane</keyword>
<keyword evidence="4" id="KW-1185">Reference proteome</keyword>
<comment type="caution">
    <text evidence="3">The sequence shown here is derived from an EMBL/GenBank/DDBJ whole genome shotgun (WGS) entry which is preliminary data.</text>
</comment>
<feature type="compositionally biased region" description="Basic and acidic residues" evidence="1">
    <location>
        <begin position="144"/>
        <end position="171"/>
    </location>
</feature>
<organism evidence="3 4">
    <name type="scientific">Kipferlia bialata</name>
    <dbReference type="NCBI Taxonomy" id="797122"/>
    <lineage>
        <taxon>Eukaryota</taxon>
        <taxon>Metamonada</taxon>
        <taxon>Carpediemonas-like organisms</taxon>
        <taxon>Kipferlia</taxon>
    </lineage>
</organism>
<feature type="compositionally biased region" description="Acidic residues" evidence="1">
    <location>
        <begin position="237"/>
        <end position="252"/>
    </location>
</feature>
<dbReference type="EMBL" id="BDIP01003491">
    <property type="protein sequence ID" value="GIQ87778.1"/>
    <property type="molecule type" value="Genomic_DNA"/>
</dbReference>
<proteinExistence type="predicted"/>
<evidence type="ECO:0000313" key="3">
    <source>
        <dbReference type="EMBL" id="GIQ87778.1"/>
    </source>
</evidence>
<keyword evidence="2" id="KW-0812">Transmembrane</keyword>
<name>A0A9K3GLY3_9EUKA</name>
<feature type="non-terminal residue" evidence="3">
    <location>
        <position position="252"/>
    </location>
</feature>
<accession>A0A9K3GLY3</accession>
<protein>
    <submittedName>
        <fullName evidence="3">Uncharacterized protein</fullName>
    </submittedName>
</protein>
<reference evidence="3 4" key="1">
    <citation type="journal article" date="2018" name="PLoS ONE">
        <title>The draft genome of Kipferlia bialata reveals reductive genome evolution in fornicate parasites.</title>
        <authorList>
            <person name="Tanifuji G."/>
            <person name="Takabayashi S."/>
            <person name="Kume K."/>
            <person name="Takagi M."/>
            <person name="Nakayama T."/>
            <person name="Kamikawa R."/>
            <person name="Inagaki Y."/>
            <person name="Hashimoto T."/>
        </authorList>
    </citation>
    <scope>NUCLEOTIDE SEQUENCE [LARGE SCALE GENOMIC DNA]</scope>
    <source>
        <strain evidence="3">NY0173</strain>
    </source>
</reference>
<evidence type="ECO:0000313" key="4">
    <source>
        <dbReference type="Proteomes" id="UP000265618"/>
    </source>
</evidence>
<feature type="compositionally biased region" description="Basic residues" evidence="1">
    <location>
        <begin position="104"/>
        <end position="117"/>
    </location>
</feature>
<dbReference type="AlphaFoldDB" id="A0A9K3GLY3"/>
<evidence type="ECO:0000256" key="1">
    <source>
        <dbReference type="SAM" id="MobiDB-lite"/>
    </source>
</evidence>
<sequence>DQQTETRTSDALKIAYRNIPMAVCLVWFQWNDSIIDLQALFNYTLPLWMINIIFVISVNRGLITAIAFAISTYYVDVVLKGREQAAEELERIRRHEALEVERERRRHDRKKRHRRERERRQGAVLSERMRVSIDMTQSEMSFEGDSRDSRDPDTSDRERERERERGSRGVRAEPGLQSCLRSLDPIGDYDTEEEESTAEGEEGVTHTVSNTPPPGEAPKGERERERERERETHVDVEVETETEVEVDGDCSQ</sequence>
<dbReference type="Proteomes" id="UP000265618">
    <property type="component" value="Unassembled WGS sequence"/>
</dbReference>
<feature type="transmembrane region" description="Helical" evidence="2">
    <location>
        <begin position="48"/>
        <end position="75"/>
    </location>
</feature>
<evidence type="ECO:0000256" key="2">
    <source>
        <dbReference type="SAM" id="Phobius"/>
    </source>
</evidence>
<keyword evidence="2" id="KW-1133">Transmembrane helix</keyword>
<feature type="region of interest" description="Disordered" evidence="1">
    <location>
        <begin position="102"/>
        <end position="252"/>
    </location>
</feature>